<proteinExistence type="predicted"/>
<keyword evidence="2" id="KW-1185">Reference proteome</keyword>
<gene>
    <name evidence="1" type="ORF">RKE40_06765</name>
</gene>
<sequence>MLMMTPEFRKKLSHALAVSEGRRSVPVTLPQFRAERKKRKANQAYRRRLIDQTAAIMRRGEPSVFAFEGFMRHGLRAGLCLRGWSWHDADDLAADIVRAALNQIGAKRPTIAQGQPEWAQDGVILIERERCARCGWQLSEYHRKFCSSRCASAYHWDLHHRFKAEQLEALHDDAP</sequence>
<name>A0ABU3S463_9HYPH</name>
<accession>A0ABU3S463</accession>
<comment type="caution">
    <text evidence="1">The sequence shown here is derived from an EMBL/GenBank/DDBJ whole genome shotgun (WGS) entry which is preliminary data.</text>
</comment>
<dbReference type="Proteomes" id="UP001254257">
    <property type="component" value="Unassembled WGS sequence"/>
</dbReference>
<organism evidence="1 2">
    <name type="scientific">Bosea rubneri</name>
    <dbReference type="NCBI Taxonomy" id="3075434"/>
    <lineage>
        <taxon>Bacteria</taxon>
        <taxon>Pseudomonadati</taxon>
        <taxon>Pseudomonadota</taxon>
        <taxon>Alphaproteobacteria</taxon>
        <taxon>Hyphomicrobiales</taxon>
        <taxon>Boseaceae</taxon>
        <taxon>Bosea</taxon>
    </lineage>
</organism>
<dbReference type="EMBL" id="JAWDID010000007">
    <property type="protein sequence ID" value="MDU0339573.1"/>
    <property type="molecule type" value="Genomic_DNA"/>
</dbReference>
<dbReference type="RefSeq" id="WP_316017475.1">
    <property type="nucleotide sequence ID" value="NZ_JAWDID010000007.1"/>
</dbReference>
<protein>
    <submittedName>
        <fullName evidence="1">Uncharacterized protein</fullName>
    </submittedName>
</protein>
<evidence type="ECO:0000313" key="2">
    <source>
        <dbReference type="Proteomes" id="UP001254257"/>
    </source>
</evidence>
<reference evidence="1 2" key="1">
    <citation type="submission" date="2023-09" db="EMBL/GenBank/DDBJ databases">
        <title>Whole genome shotgun sequencing (WGS) of Bosea sp. ZW T0_25, isolated from stored onions (Allium cepa).</title>
        <authorList>
            <person name="Stoll D.A."/>
            <person name="Huch M."/>
        </authorList>
    </citation>
    <scope>NUCLEOTIDE SEQUENCE [LARGE SCALE GENOMIC DNA]</scope>
    <source>
        <strain evidence="1 2">ZW T0_25</strain>
    </source>
</reference>
<evidence type="ECO:0000313" key="1">
    <source>
        <dbReference type="EMBL" id="MDU0339573.1"/>
    </source>
</evidence>